<protein>
    <submittedName>
        <fullName evidence="1">Uncharacterized protein</fullName>
    </submittedName>
</protein>
<dbReference type="EMBL" id="JARKNE010000001">
    <property type="protein sequence ID" value="KAK5847214.1"/>
    <property type="molecule type" value="Genomic_DNA"/>
</dbReference>
<keyword evidence="2" id="KW-1185">Reference proteome</keyword>
<accession>A0ABR0R6T8</accession>
<organism evidence="1 2">
    <name type="scientific">Gossypium arboreum</name>
    <name type="common">Tree cotton</name>
    <name type="synonym">Gossypium nanking</name>
    <dbReference type="NCBI Taxonomy" id="29729"/>
    <lineage>
        <taxon>Eukaryota</taxon>
        <taxon>Viridiplantae</taxon>
        <taxon>Streptophyta</taxon>
        <taxon>Embryophyta</taxon>
        <taxon>Tracheophyta</taxon>
        <taxon>Spermatophyta</taxon>
        <taxon>Magnoliopsida</taxon>
        <taxon>eudicotyledons</taxon>
        <taxon>Gunneridae</taxon>
        <taxon>Pentapetalae</taxon>
        <taxon>rosids</taxon>
        <taxon>malvids</taxon>
        <taxon>Malvales</taxon>
        <taxon>Malvaceae</taxon>
        <taxon>Malvoideae</taxon>
        <taxon>Gossypium</taxon>
    </lineage>
</organism>
<gene>
    <name evidence="1" type="ORF">PVK06_003518</name>
</gene>
<proteinExistence type="predicted"/>
<dbReference type="Proteomes" id="UP001358586">
    <property type="component" value="Chromosome 1"/>
</dbReference>
<sequence>MEESQGMKSQGGDGNNMRLQLLAVEKTKKPQVEGVIVDEEDYRQCEIQDEILK</sequence>
<evidence type="ECO:0000313" key="1">
    <source>
        <dbReference type="EMBL" id="KAK5847214.1"/>
    </source>
</evidence>
<reference evidence="1 2" key="1">
    <citation type="submission" date="2023-03" db="EMBL/GenBank/DDBJ databases">
        <title>WGS of Gossypium arboreum.</title>
        <authorList>
            <person name="Yu D."/>
        </authorList>
    </citation>
    <scope>NUCLEOTIDE SEQUENCE [LARGE SCALE GENOMIC DNA]</scope>
    <source>
        <tissue evidence="1">Leaf</tissue>
    </source>
</reference>
<name>A0ABR0R6T8_GOSAR</name>
<evidence type="ECO:0000313" key="2">
    <source>
        <dbReference type="Proteomes" id="UP001358586"/>
    </source>
</evidence>
<comment type="caution">
    <text evidence="1">The sequence shown here is derived from an EMBL/GenBank/DDBJ whole genome shotgun (WGS) entry which is preliminary data.</text>
</comment>